<keyword evidence="1" id="KW-1133">Transmembrane helix</keyword>
<dbReference type="OrthoDB" id="5120541at2"/>
<keyword evidence="1" id="KW-0472">Membrane</keyword>
<keyword evidence="1" id="KW-0812">Transmembrane</keyword>
<dbReference type="RefSeq" id="WP_116415561.1">
    <property type="nucleotide sequence ID" value="NZ_NBWZ01000001.1"/>
</dbReference>
<comment type="caution">
    <text evidence="2">The sequence shown here is derived from an EMBL/GenBank/DDBJ whole genome shotgun (WGS) entry which is preliminary data.</text>
</comment>
<organism evidence="2 3">
    <name type="scientific">Subtercola boreus</name>
    <dbReference type="NCBI Taxonomy" id="120213"/>
    <lineage>
        <taxon>Bacteria</taxon>
        <taxon>Bacillati</taxon>
        <taxon>Actinomycetota</taxon>
        <taxon>Actinomycetes</taxon>
        <taxon>Micrococcales</taxon>
        <taxon>Microbacteriaceae</taxon>
        <taxon>Subtercola</taxon>
    </lineage>
</organism>
<feature type="transmembrane region" description="Helical" evidence="1">
    <location>
        <begin position="64"/>
        <end position="85"/>
    </location>
</feature>
<gene>
    <name evidence="2" type="ORF">B7R54_13900</name>
</gene>
<dbReference type="Proteomes" id="UP000256486">
    <property type="component" value="Unassembled WGS sequence"/>
</dbReference>
<keyword evidence="3" id="KW-1185">Reference proteome</keyword>
<evidence type="ECO:0000256" key="1">
    <source>
        <dbReference type="SAM" id="Phobius"/>
    </source>
</evidence>
<dbReference type="EMBL" id="NBWZ01000001">
    <property type="protein sequence ID" value="RFA10179.1"/>
    <property type="molecule type" value="Genomic_DNA"/>
</dbReference>
<evidence type="ECO:0000313" key="2">
    <source>
        <dbReference type="EMBL" id="RFA10179.1"/>
    </source>
</evidence>
<accession>A0A3E0VKK0</accession>
<name>A0A3E0VKK0_9MICO</name>
<evidence type="ECO:0000313" key="3">
    <source>
        <dbReference type="Proteomes" id="UP000256486"/>
    </source>
</evidence>
<dbReference type="AlphaFoldDB" id="A0A3E0VKK0"/>
<proteinExistence type="predicted"/>
<protein>
    <submittedName>
        <fullName evidence="2">Uncharacterized protein</fullName>
    </submittedName>
</protein>
<sequence>MKRSRNELMTLEEATRIEAQVTAGSLDLTLPGTQALVDEAHRVHVSAYMWGTTRGESGRKRLHTGIAVGIGMVVVTVGGFCVPFLEGR</sequence>
<reference evidence="2 3" key="1">
    <citation type="submission" date="2017-04" db="EMBL/GenBank/DDBJ databases">
        <title>Comparative genome analysis of Subtercola boreus.</title>
        <authorList>
            <person name="Cho Y.-J."/>
            <person name="Cho A."/>
            <person name="Kim O.-S."/>
            <person name="Lee J.-I."/>
        </authorList>
    </citation>
    <scope>NUCLEOTIDE SEQUENCE [LARGE SCALE GENOMIC DNA]</scope>
    <source>
        <strain evidence="2 3">K300</strain>
    </source>
</reference>